<dbReference type="EMBL" id="RJJR01000011">
    <property type="protein sequence ID" value="RNI35222.1"/>
    <property type="molecule type" value="Genomic_DNA"/>
</dbReference>
<comment type="similarity">
    <text evidence="1">Belongs to the transferase hexapeptide repeat family.</text>
</comment>
<evidence type="ECO:0000256" key="1">
    <source>
        <dbReference type="ARBA" id="ARBA00007274"/>
    </source>
</evidence>
<dbReference type="CDD" id="cd03360">
    <property type="entry name" value="LbH_AT_putative"/>
    <property type="match status" value="1"/>
</dbReference>
<dbReference type="InterPro" id="IPR041561">
    <property type="entry name" value="PglD_N"/>
</dbReference>
<feature type="binding site" evidence="3">
    <location>
        <position position="150"/>
    </location>
    <ligand>
        <name>acetyl-CoA</name>
        <dbReference type="ChEBI" id="CHEBI:57288"/>
    </ligand>
</feature>
<dbReference type="InterPro" id="IPR011004">
    <property type="entry name" value="Trimer_LpxA-like_sf"/>
</dbReference>
<feature type="domain" description="PglD N-terminal" evidence="4">
    <location>
        <begin position="5"/>
        <end position="86"/>
    </location>
</feature>
<name>A0A3M9NBN5_9BACT</name>
<dbReference type="SUPFAM" id="SSF51161">
    <property type="entry name" value="Trimeric LpxA-like enzymes"/>
    <property type="match status" value="1"/>
</dbReference>
<dbReference type="RefSeq" id="WP_123121209.1">
    <property type="nucleotide sequence ID" value="NZ_RJJR01000011.1"/>
</dbReference>
<dbReference type="Proteomes" id="UP000267223">
    <property type="component" value="Unassembled WGS sequence"/>
</dbReference>
<dbReference type="AlphaFoldDB" id="A0A3M9NBN5"/>
<dbReference type="Pfam" id="PF00132">
    <property type="entry name" value="Hexapep"/>
    <property type="match status" value="1"/>
</dbReference>
<sequence length="213" mass="22887">MNKTKLILIGGGGHCKSCIDVIEQEGKFQIEGILDKEENFGNSVLGYKVIGTDQQIHELSRRKYSFLITIGQIKSALIRKSLFEKLAYLNVPMATVISPLAYVSKYSLVDKGTIVMHHANINAGVKLGMNNIINTGALIEHDCSIGNHCHISTKAVVNGGCTIGNEVFIGSGTVIYNGVQIQDLTVVSAGSVVSKDIDVAGIYKGNPVKRLGK</sequence>
<organism evidence="5 6">
    <name type="scientific">Hanamia caeni</name>
    <dbReference type="NCBI Taxonomy" id="2294116"/>
    <lineage>
        <taxon>Bacteria</taxon>
        <taxon>Pseudomonadati</taxon>
        <taxon>Bacteroidota</taxon>
        <taxon>Chitinophagia</taxon>
        <taxon>Chitinophagales</taxon>
        <taxon>Chitinophagaceae</taxon>
        <taxon>Hanamia</taxon>
    </lineage>
</organism>
<feature type="binding site" evidence="3">
    <location>
        <position position="71"/>
    </location>
    <ligand>
        <name>substrate</name>
    </ligand>
</feature>
<accession>A0A3M9NBN5</accession>
<reference evidence="5 6" key="1">
    <citation type="submission" date="2018-11" db="EMBL/GenBank/DDBJ databases">
        <title>Draft genome sequence of Ferruginibacter sp. BO-59.</title>
        <authorList>
            <person name="Im W.T."/>
        </authorList>
    </citation>
    <scope>NUCLEOTIDE SEQUENCE [LARGE SCALE GENOMIC DNA]</scope>
    <source>
        <strain evidence="5 6">BO-59</strain>
    </source>
</reference>
<evidence type="ECO:0000259" key="4">
    <source>
        <dbReference type="Pfam" id="PF17836"/>
    </source>
</evidence>
<evidence type="ECO:0000313" key="6">
    <source>
        <dbReference type="Proteomes" id="UP000267223"/>
    </source>
</evidence>
<dbReference type="InterPro" id="IPR001451">
    <property type="entry name" value="Hexapep"/>
</dbReference>
<dbReference type="Pfam" id="PF17836">
    <property type="entry name" value="PglD_N"/>
    <property type="match status" value="1"/>
</dbReference>
<dbReference type="NCBIfam" id="TIGR03570">
    <property type="entry name" value="NeuD_NnaD"/>
    <property type="match status" value="1"/>
</dbReference>
<dbReference type="PANTHER" id="PTHR43300:SF7">
    <property type="entry name" value="UDP-N-ACETYLBACILLOSAMINE N-ACETYLTRANSFERASE"/>
    <property type="match status" value="1"/>
</dbReference>
<dbReference type="OrthoDB" id="9801697at2"/>
<gene>
    <name evidence="5" type="ORF">EFY79_13260</name>
</gene>
<dbReference type="Gene3D" id="3.40.50.20">
    <property type="match status" value="1"/>
</dbReference>
<keyword evidence="5" id="KW-0808">Transferase</keyword>
<proteinExistence type="inferred from homology"/>
<keyword evidence="6" id="KW-1185">Reference proteome</keyword>
<dbReference type="InterPro" id="IPR020019">
    <property type="entry name" value="AcTrfase_PglD-like"/>
</dbReference>
<evidence type="ECO:0000256" key="3">
    <source>
        <dbReference type="PIRSR" id="PIRSR620019-2"/>
    </source>
</evidence>
<evidence type="ECO:0000256" key="2">
    <source>
        <dbReference type="PIRSR" id="PIRSR620019-1"/>
    </source>
</evidence>
<protein>
    <submittedName>
        <fullName evidence="5">Acetyltransferase</fullName>
    </submittedName>
</protein>
<dbReference type="PANTHER" id="PTHR43300">
    <property type="entry name" value="ACETYLTRANSFERASE"/>
    <property type="match status" value="1"/>
</dbReference>
<dbReference type="Gene3D" id="2.160.10.10">
    <property type="entry name" value="Hexapeptide repeat proteins"/>
    <property type="match status" value="1"/>
</dbReference>
<dbReference type="InterPro" id="IPR050179">
    <property type="entry name" value="Trans_hexapeptide_repeat"/>
</dbReference>
<feature type="site" description="Increases basicity of active site His" evidence="2">
    <location>
        <position position="142"/>
    </location>
</feature>
<comment type="caution">
    <text evidence="5">The sequence shown here is derived from an EMBL/GenBank/DDBJ whole genome shotgun (WGS) entry which is preliminary data.</text>
</comment>
<evidence type="ECO:0000313" key="5">
    <source>
        <dbReference type="EMBL" id="RNI35222.1"/>
    </source>
</evidence>
<dbReference type="GO" id="GO:0016740">
    <property type="term" value="F:transferase activity"/>
    <property type="evidence" value="ECO:0007669"/>
    <property type="project" value="UniProtKB-KW"/>
</dbReference>
<feature type="active site" description="Proton acceptor" evidence="2">
    <location>
        <position position="141"/>
    </location>
</feature>